<name>A0AAN7BH90_9PEZI</name>
<reference evidence="1" key="2">
    <citation type="submission" date="2023-05" db="EMBL/GenBank/DDBJ databases">
        <authorList>
            <consortium name="Lawrence Berkeley National Laboratory"/>
            <person name="Steindorff A."/>
            <person name="Hensen N."/>
            <person name="Bonometti L."/>
            <person name="Westerberg I."/>
            <person name="Brannstrom I.O."/>
            <person name="Guillou S."/>
            <person name="Cros-Aarteil S."/>
            <person name="Calhoun S."/>
            <person name="Haridas S."/>
            <person name="Kuo A."/>
            <person name="Mondo S."/>
            <person name="Pangilinan J."/>
            <person name="Riley R."/>
            <person name="Labutti K."/>
            <person name="Andreopoulos B."/>
            <person name="Lipzen A."/>
            <person name="Chen C."/>
            <person name="Yanf M."/>
            <person name="Daum C."/>
            <person name="Ng V."/>
            <person name="Clum A."/>
            <person name="Ohm R."/>
            <person name="Martin F."/>
            <person name="Silar P."/>
            <person name="Natvig D."/>
            <person name="Lalanne C."/>
            <person name="Gautier V."/>
            <person name="Ament-Velasquez S.L."/>
            <person name="Kruys A."/>
            <person name="Hutchinson M.I."/>
            <person name="Powell A.J."/>
            <person name="Barry K."/>
            <person name="Miller A.N."/>
            <person name="Grigoriev I.V."/>
            <person name="Debuchy R."/>
            <person name="Gladieux P."/>
            <person name="Thoren M.H."/>
            <person name="Johannesson H."/>
        </authorList>
    </citation>
    <scope>NUCLEOTIDE SEQUENCE</scope>
    <source>
        <strain evidence="1">CBS 990.96</strain>
    </source>
</reference>
<dbReference type="Proteomes" id="UP001301958">
    <property type="component" value="Unassembled WGS sequence"/>
</dbReference>
<protein>
    <submittedName>
        <fullName evidence="1">Uncharacterized protein</fullName>
    </submittedName>
</protein>
<keyword evidence="2" id="KW-1185">Reference proteome</keyword>
<evidence type="ECO:0000313" key="2">
    <source>
        <dbReference type="Proteomes" id="UP001301958"/>
    </source>
</evidence>
<organism evidence="1 2">
    <name type="scientific">Podospora fimiseda</name>
    <dbReference type="NCBI Taxonomy" id="252190"/>
    <lineage>
        <taxon>Eukaryota</taxon>
        <taxon>Fungi</taxon>
        <taxon>Dikarya</taxon>
        <taxon>Ascomycota</taxon>
        <taxon>Pezizomycotina</taxon>
        <taxon>Sordariomycetes</taxon>
        <taxon>Sordariomycetidae</taxon>
        <taxon>Sordariales</taxon>
        <taxon>Podosporaceae</taxon>
        <taxon>Podospora</taxon>
    </lineage>
</organism>
<dbReference type="AlphaFoldDB" id="A0AAN7BH90"/>
<reference evidence="1" key="1">
    <citation type="journal article" date="2023" name="Mol. Phylogenet. Evol.">
        <title>Genome-scale phylogeny and comparative genomics of the fungal order Sordariales.</title>
        <authorList>
            <person name="Hensen N."/>
            <person name="Bonometti L."/>
            <person name="Westerberg I."/>
            <person name="Brannstrom I.O."/>
            <person name="Guillou S."/>
            <person name="Cros-Aarteil S."/>
            <person name="Calhoun S."/>
            <person name="Haridas S."/>
            <person name="Kuo A."/>
            <person name="Mondo S."/>
            <person name="Pangilinan J."/>
            <person name="Riley R."/>
            <person name="LaButti K."/>
            <person name="Andreopoulos B."/>
            <person name="Lipzen A."/>
            <person name="Chen C."/>
            <person name="Yan M."/>
            <person name="Daum C."/>
            <person name="Ng V."/>
            <person name="Clum A."/>
            <person name="Steindorff A."/>
            <person name="Ohm R.A."/>
            <person name="Martin F."/>
            <person name="Silar P."/>
            <person name="Natvig D.O."/>
            <person name="Lalanne C."/>
            <person name="Gautier V."/>
            <person name="Ament-Velasquez S.L."/>
            <person name="Kruys A."/>
            <person name="Hutchinson M.I."/>
            <person name="Powell A.J."/>
            <person name="Barry K."/>
            <person name="Miller A.N."/>
            <person name="Grigoriev I.V."/>
            <person name="Debuchy R."/>
            <person name="Gladieux P."/>
            <person name="Hiltunen Thoren M."/>
            <person name="Johannesson H."/>
        </authorList>
    </citation>
    <scope>NUCLEOTIDE SEQUENCE</scope>
    <source>
        <strain evidence="1">CBS 990.96</strain>
    </source>
</reference>
<evidence type="ECO:0000313" key="1">
    <source>
        <dbReference type="EMBL" id="KAK4223237.1"/>
    </source>
</evidence>
<sequence>MRTPTWNRRPSGTSDMVAVTAGLTSVEVTLSGGASEGITRPPVFTCSIYTPGKTSIKIYVDDGVPLPQDLIFSVLVSGTENSDWRLVELDIIVPLGPADPDSHKLMVRYNESGPRMLSNLRFNVVASLKHDEDDESTKFLVLRLLPRSEKGWIDVKKIGGDISFLLCLADVNLFDRGTAFVKLGTAAYYTYRYDQAPREGDFTVRIDR</sequence>
<comment type="caution">
    <text evidence="1">The sequence shown here is derived from an EMBL/GenBank/DDBJ whole genome shotgun (WGS) entry which is preliminary data.</text>
</comment>
<gene>
    <name evidence="1" type="ORF">QBC38DRAFT_447560</name>
</gene>
<accession>A0AAN7BH90</accession>
<dbReference type="EMBL" id="MU865434">
    <property type="protein sequence ID" value="KAK4223237.1"/>
    <property type="molecule type" value="Genomic_DNA"/>
</dbReference>
<proteinExistence type="predicted"/>